<evidence type="ECO:0000313" key="2">
    <source>
        <dbReference type="EMBL" id="SDX49834.1"/>
    </source>
</evidence>
<dbReference type="AlphaFoldDB" id="A0A1H3C851"/>
<dbReference type="EMBL" id="FNNE01000010">
    <property type="protein sequence ID" value="SDX49834.1"/>
    <property type="molecule type" value="Genomic_DNA"/>
</dbReference>
<feature type="chain" id="PRO_5011702178" evidence="1">
    <location>
        <begin position="19"/>
        <end position="77"/>
    </location>
</feature>
<feature type="signal peptide" evidence="1">
    <location>
        <begin position="1"/>
        <end position="18"/>
    </location>
</feature>
<dbReference type="Proteomes" id="UP000199675">
    <property type="component" value="Unassembled WGS sequence"/>
</dbReference>
<dbReference type="STRING" id="488533.SAMN04487960_11056"/>
<evidence type="ECO:0000256" key="1">
    <source>
        <dbReference type="SAM" id="SignalP"/>
    </source>
</evidence>
<gene>
    <name evidence="2" type="ORF">SAMN04487960_11056</name>
</gene>
<keyword evidence="3" id="KW-1185">Reference proteome</keyword>
<dbReference type="PROSITE" id="PS51257">
    <property type="entry name" value="PROKAR_LIPOPROTEIN"/>
    <property type="match status" value="1"/>
</dbReference>
<dbReference type="OrthoDB" id="6078994at2"/>
<keyword evidence="1" id="KW-0732">Signal</keyword>
<evidence type="ECO:0000313" key="3">
    <source>
        <dbReference type="Proteomes" id="UP000199675"/>
    </source>
</evidence>
<reference evidence="2 3" key="1">
    <citation type="submission" date="2016-10" db="EMBL/GenBank/DDBJ databases">
        <authorList>
            <person name="de Groot N.N."/>
        </authorList>
    </citation>
    <scope>NUCLEOTIDE SEQUENCE [LARGE SCALE GENOMIC DNA]</scope>
    <source>
        <strain evidence="2 3">CGMCC 1.7059</strain>
    </source>
</reference>
<name>A0A1H3C851_9GAMM</name>
<proteinExistence type="predicted"/>
<protein>
    <submittedName>
        <fullName evidence="2">Uncharacterized protein</fullName>
    </submittedName>
</protein>
<organism evidence="2 3">
    <name type="scientific">Marinobacter mobilis</name>
    <dbReference type="NCBI Taxonomy" id="488533"/>
    <lineage>
        <taxon>Bacteria</taxon>
        <taxon>Pseudomonadati</taxon>
        <taxon>Pseudomonadota</taxon>
        <taxon>Gammaproteobacteria</taxon>
        <taxon>Pseudomonadales</taxon>
        <taxon>Marinobacteraceae</taxon>
        <taxon>Marinobacter</taxon>
    </lineage>
</organism>
<sequence length="77" mass="8273">MNYRILTLCITVFATSLAGCSSSSNDSAGALTPTVDFTAFVKAELANNSERRLPTDVNAINFSFNDGSNPNAYDELF</sequence>
<accession>A0A1H3C851</accession>
<dbReference type="RefSeq" id="WP_091816412.1">
    <property type="nucleotide sequence ID" value="NZ_FNNE01000010.1"/>
</dbReference>